<keyword evidence="1" id="KW-0812">Transmembrane</keyword>
<evidence type="ECO:0000313" key="2">
    <source>
        <dbReference type="EMBL" id="PQO36110.1"/>
    </source>
</evidence>
<evidence type="ECO:0000256" key="1">
    <source>
        <dbReference type="SAM" id="Phobius"/>
    </source>
</evidence>
<feature type="transmembrane region" description="Helical" evidence="1">
    <location>
        <begin position="153"/>
        <end position="172"/>
    </location>
</feature>
<keyword evidence="1" id="KW-0472">Membrane</keyword>
<dbReference type="EMBL" id="PUHY01000006">
    <property type="protein sequence ID" value="PQO36110.1"/>
    <property type="molecule type" value="Genomic_DNA"/>
</dbReference>
<sequence length="208" mass="23339">MGSQAAIIGVWVAIGRQDIRLRIAVLFGSCFWLDLSIENVLFFYPWLAGGIGMLVGLTGAIASVIQYWTVRTENNWQYSVYDLLTFLSMSCIWIFFWGNDVLDMFMSVDHIYYIEDVTYGLAMTSLCSIACYCVAVVTIYRNACIARIAMHSAIIYALVAFLSIVLLCIGNTCNIVLLNAFTCIIVYVSVLMIVITFGGPKENEVKWH</sequence>
<keyword evidence="1" id="KW-1133">Transmembrane helix</keyword>
<protein>
    <submittedName>
        <fullName evidence="2">Uncharacterized protein</fullName>
    </submittedName>
</protein>
<organism evidence="2 3">
    <name type="scientific">Blastopirellula marina</name>
    <dbReference type="NCBI Taxonomy" id="124"/>
    <lineage>
        <taxon>Bacteria</taxon>
        <taxon>Pseudomonadati</taxon>
        <taxon>Planctomycetota</taxon>
        <taxon>Planctomycetia</taxon>
        <taxon>Pirellulales</taxon>
        <taxon>Pirellulaceae</taxon>
        <taxon>Blastopirellula</taxon>
    </lineage>
</organism>
<evidence type="ECO:0000313" key="3">
    <source>
        <dbReference type="Proteomes" id="UP000238322"/>
    </source>
</evidence>
<feature type="transmembrane region" description="Helical" evidence="1">
    <location>
        <begin position="118"/>
        <end position="141"/>
    </location>
</feature>
<gene>
    <name evidence="2" type="ORF">C5Y83_09325</name>
</gene>
<reference evidence="2 3" key="1">
    <citation type="submission" date="2018-02" db="EMBL/GenBank/DDBJ databases">
        <title>Comparative genomes isolates from brazilian mangrove.</title>
        <authorList>
            <person name="Araujo J.E."/>
            <person name="Taketani R.G."/>
            <person name="Silva M.C.P."/>
            <person name="Loureco M.V."/>
            <person name="Andreote F.D."/>
        </authorList>
    </citation>
    <scope>NUCLEOTIDE SEQUENCE [LARGE SCALE GENOMIC DNA]</scope>
    <source>
        <strain evidence="2 3">Hex-1 MGV</strain>
    </source>
</reference>
<accession>A0A2S8FVN6</accession>
<feature type="transmembrane region" description="Helical" evidence="1">
    <location>
        <begin position="178"/>
        <end position="198"/>
    </location>
</feature>
<comment type="caution">
    <text evidence="2">The sequence shown here is derived from an EMBL/GenBank/DDBJ whole genome shotgun (WGS) entry which is preliminary data.</text>
</comment>
<proteinExistence type="predicted"/>
<dbReference type="Proteomes" id="UP000238322">
    <property type="component" value="Unassembled WGS sequence"/>
</dbReference>
<name>A0A2S8FVN6_9BACT</name>
<feature type="transmembrane region" description="Helical" evidence="1">
    <location>
        <begin position="80"/>
        <end position="98"/>
    </location>
</feature>
<feature type="transmembrane region" description="Helical" evidence="1">
    <location>
        <begin position="43"/>
        <end position="68"/>
    </location>
</feature>
<dbReference type="AlphaFoldDB" id="A0A2S8FVN6"/>